<evidence type="ECO:0000313" key="2">
    <source>
        <dbReference type="EMBL" id="GLB37104.1"/>
    </source>
</evidence>
<dbReference type="Proteomes" id="UP001063166">
    <property type="component" value="Unassembled WGS sequence"/>
</dbReference>
<feature type="compositionally biased region" description="Pro residues" evidence="1">
    <location>
        <begin position="443"/>
        <end position="452"/>
    </location>
</feature>
<feature type="region of interest" description="Disordered" evidence="1">
    <location>
        <begin position="118"/>
        <end position="151"/>
    </location>
</feature>
<gene>
    <name evidence="2" type="ORF">LshimejAT787_0401550</name>
</gene>
<feature type="compositionally biased region" description="Basic and acidic residues" evidence="1">
    <location>
        <begin position="118"/>
        <end position="133"/>
    </location>
</feature>
<feature type="compositionally biased region" description="Pro residues" evidence="1">
    <location>
        <begin position="465"/>
        <end position="488"/>
    </location>
</feature>
<dbReference type="AlphaFoldDB" id="A0A9P3UJL7"/>
<feature type="compositionally biased region" description="Basic and acidic residues" evidence="1">
    <location>
        <begin position="21"/>
        <end position="37"/>
    </location>
</feature>
<feature type="region of interest" description="Disordered" evidence="1">
    <location>
        <begin position="9"/>
        <end position="97"/>
    </location>
</feature>
<comment type="caution">
    <text evidence="2">The sequence shown here is derived from an EMBL/GenBank/DDBJ whole genome shotgun (WGS) entry which is preliminary data.</text>
</comment>
<feature type="compositionally biased region" description="Low complexity" evidence="1">
    <location>
        <begin position="56"/>
        <end position="67"/>
    </location>
</feature>
<sequence>MGLFAFFSYSARSVEVSTTGAERKSTGEVEATEKSSEPVDGANVPQPPAAEDAPKEPATPASPPAESVVIPTIVVSQPSGGSDANRDPVPEASASDRPQIAFRRFSLRNFSITRSHEDRKPALSAVQEHDKEAQAAASFSKRSAKARVSSSDKRAKESALIVRSLIVGPSAASPKVTPANAKPQLKKVKSQLMKPKSANKVIAHLRALPISDASIGGKESSAGGTVHAATQGPIHAVCLEHPDAVEDKLHFASLNKTSDGVQTSLFGGSASIDQLTTIFDQMNIVNLVKAPDLGLGQPGDGEGLLAGAVPTAETVINGIEQITPQLMALGYATGRAVVPDHRGIYPPTDRMSVLTYWWGLELVLPTPSLQHLASAHSVAGTVVNFLTALSLINNGVREILPFVRYISQFIDFEFNAIKGQDKGRGVVCAATWIMPAAMVPRPWDFPDPPADAPPANKTDDEKADPPAPAPPSETVSPPAPSPPPVIVPPSLPTFVDGIVGAYADSVHFQPDASSKTDLE</sequence>
<organism evidence="2 3">
    <name type="scientific">Lyophyllum shimeji</name>
    <name type="common">Hon-shimeji</name>
    <name type="synonym">Tricholoma shimeji</name>
    <dbReference type="NCBI Taxonomy" id="47721"/>
    <lineage>
        <taxon>Eukaryota</taxon>
        <taxon>Fungi</taxon>
        <taxon>Dikarya</taxon>
        <taxon>Basidiomycota</taxon>
        <taxon>Agaricomycotina</taxon>
        <taxon>Agaricomycetes</taxon>
        <taxon>Agaricomycetidae</taxon>
        <taxon>Agaricales</taxon>
        <taxon>Tricholomatineae</taxon>
        <taxon>Lyophyllaceae</taxon>
        <taxon>Lyophyllum</taxon>
    </lineage>
</organism>
<dbReference type="OrthoDB" id="2434934at2759"/>
<name>A0A9P3UJL7_LYOSH</name>
<evidence type="ECO:0000313" key="3">
    <source>
        <dbReference type="Proteomes" id="UP001063166"/>
    </source>
</evidence>
<keyword evidence="3" id="KW-1185">Reference proteome</keyword>
<feature type="region of interest" description="Disordered" evidence="1">
    <location>
        <begin position="443"/>
        <end position="488"/>
    </location>
</feature>
<proteinExistence type="predicted"/>
<dbReference type="EMBL" id="BRPK01000004">
    <property type="protein sequence ID" value="GLB37104.1"/>
    <property type="molecule type" value="Genomic_DNA"/>
</dbReference>
<protein>
    <submittedName>
        <fullName evidence="2">Uncharacterized protein</fullName>
    </submittedName>
</protein>
<reference evidence="2" key="1">
    <citation type="submission" date="2022-07" db="EMBL/GenBank/DDBJ databases">
        <title>The genome of Lyophyllum shimeji provides insight into the initial evolution of ectomycorrhizal fungal genome.</title>
        <authorList>
            <person name="Kobayashi Y."/>
            <person name="Shibata T."/>
            <person name="Hirakawa H."/>
            <person name="Shigenobu S."/>
            <person name="Nishiyama T."/>
            <person name="Yamada A."/>
            <person name="Hasebe M."/>
            <person name="Kawaguchi M."/>
        </authorList>
    </citation>
    <scope>NUCLEOTIDE SEQUENCE</scope>
    <source>
        <strain evidence="2">AT787</strain>
    </source>
</reference>
<evidence type="ECO:0000256" key="1">
    <source>
        <dbReference type="SAM" id="MobiDB-lite"/>
    </source>
</evidence>
<feature type="compositionally biased region" description="Low complexity" evidence="1">
    <location>
        <begin position="135"/>
        <end position="149"/>
    </location>
</feature>
<accession>A0A9P3UJL7</accession>